<evidence type="ECO:0000313" key="2">
    <source>
        <dbReference type="EMBL" id="SCW76537.1"/>
    </source>
</evidence>
<dbReference type="EMBL" id="FMTS01000006">
    <property type="protein sequence ID" value="SCW76537.1"/>
    <property type="molecule type" value="Genomic_DNA"/>
</dbReference>
<gene>
    <name evidence="2" type="ORF">SAMN02927928_3280</name>
</gene>
<protein>
    <submittedName>
        <fullName evidence="2">Uncharacterized protein</fullName>
    </submittedName>
</protein>
<keyword evidence="1" id="KW-0472">Membrane</keyword>
<reference evidence="3" key="1">
    <citation type="submission" date="2016-10" db="EMBL/GenBank/DDBJ databases">
        <authorList>
            <person name="Varghese N."/>
            <person name="Submissions S."/>
        </authorList>
    </citation>
    <scope>NUCLEOTIDE SEQUENCE [LARGE SCALE GENOMIC DNA]</scope>
    <source>
        <strain evidence="3">CGMCC 1.3431</strain>
    </source>
</reference>
<feature type="transmembrane region" description="Helical" evidence="1">
    <location>
        <begin position="29"/>
        <end position="49"/>
    </location>
</feature>
<keyword evidence="3" id="KW-1185">Reference proteome</keyword>
<dbReference type="OrthoDB" id="7173938at2"/>
<dbReference type="Proteomes" id="UP000199150">
    <property type="component" value="Unassembled WGS sequence"/>
</dbReference>
<feature type="transmembrane region" description="Helical" evidence="1">
    <location>
        <begin position="55"/>
        <end position="77"/>
    </location>
</feature>
<dbReference type="STRING" id="260084.SAMN02927928_3280"/>
<feature type="transmembrane region" description="Helical" evidence="1">
    <location>
        <begin position="6"/>
        <end position="22"/>
    </location>
</feature>
<proteinExistence type="predicted"/>
<evidence type="ECO:0000313" key="3">
    <source>
        <dbReference type="Proteomes" id="UP000199150"/>
    </source>
</evidence>
<accession>A0A1G4T5R9</accession>
<name>A0A1G4T5R9_9CAUL</name>
<keyword evidence="1" id="KW-1133">Transmembrane helix</keyword>
<sequence>MQFGYFLLALIFGLTFAVYYFDVRKDCRWISWLAAIVMTGFCIAIDRLVENANLAHLIIQLSILLMLGLSIPARYWFGHANARRVTYREHHIKATRYLPW</sequence>
<dbReference type="AlphaFoldDB" id="A0A1G4T5R9"/>
<organism evidence="2 3">
    <name type="scientific">Asticcacaulis taihuensis</name>
    <dbReference type="NCBI Taxonomy" id="260084"/>
    <lineage>
        <taxon>Bacteria</taxon>
        <taxon>Pseudomonadati</taxon>
        <taxon>Pseudomonadota</taxon>
        <taxon>Alphaproteobacteria</taxon>
        <taxon>Caulobacterales</taxon>
        <taxon>Caulobacteraceae</taxon>
        <taxon>Asticcacaulis</taxon>
    </lineage>
</organism>
<keyword evidence="1" id="KW-0812">Transmembrane</keyword>
<evidence type="ECO:0000256" key="1">
    <source>
        <dbReference type="SAM" id="Phobius"/>
    </source>
</evidence>
<dbReference type="RefSeq" id="WP_090650098.1">
    <property type="nucleotide sequence ID" value="NZ_CBCRYE010000010.1"/>
</dbReference>